<feature type="region of interest" description="Disordered" evidence="5">
    <location>
        <begin position="399"/>
        <end position="421"/>
    </location>
</feature>
<evidence type="ECO:0000313" key="6">
    <source>
        <dbReference type="EnsemblPlants" id="LPERR01G28860.1"/>
    </source>
</evidence>
<evidence type="ECO:0000256" key="2">
    <source>
        <dbReference type="ARBA" id="ARBA00022737"/>
    </source>
</evidence>
<reference evidence="7" key="2">
    <citation type="submission" date="2013-12" db="EMBL/GenBank/DDBJ databases">
        <authorList>
            <person name="Yu Y."/>
            <person name="Lee S."/>
            <person name="de Baynast K."/>
            <person name="Wissotski M."/>
            <person name="Liu L."/>
            <person name="Talag J."/>
            <person name="Goicoechea J."/>
            <person name="Angelova A."/>
            <person name="Jetty R."/>
            <person name="Kudrna D."/>
            <person name="Golser W."/>
            <person name="Rivera L."/>
            <person name="Zhang J."/>
            <person name="Wing R."/>
        </authorList>
    </citation>
    <scope>NUCLEOTIDE SEQUENCE</scope>
</reference>
<dbReference type="GO" id="GO:0031930">
    <property type="term" value="P:mitochondria-nucleus signaling pathway"/>
    <property type="evidence" value="ECO:0007669"/>
    <property type="project" value="TreeGrafter"/>
</dbReference>
<dbReference type="Gene3D" id="1.25.40.10">
    <property type="entry name" value="Tetratricopeptide repeat domain"/>
    <property type="match status" value="2"/>
</dbReference>
<feature type="repeat" description="PPR" evidence="4">
    <location>
        <begin position="283"/>
        <end position="317"/>
    </location>
</feature>
<feature type="compositionally biased region" description="Acidic residues" evidence="5">
    <location>
        <begin position="411"/>
        <end position="421"/>
    </location>
</feature>
<dbReference type="GO" id="GO:0010019">
    <property type="term" value="P:chloroplast-nucleus signaling pathway"/>
    <property type="evidence" value="ECO:0007669"/>
    <property type="project" value="TreeGrafter"/>
</dbReference>
<keyword evidence="7" id="KW-1185">Reference proteome</keyword>
<dbReference type="PANTHER" id="PTHR47936">
    <property type="entry name" value="PPR_LONG DOMAIN-CONTAINING PROTEIN"/>
    <property type="match status" value="1"/>
</dbReference>
<dbReference type="Pfam" id="PF01535">
    <property type="entry name" value="PPR"/>
    <property type="match status" value="1"/>
</dbReference>
<name>A0A0D9V6K7_9ORYZ</name>
<dbReference type="STRING" id="77586.A0A0D9V6K7"/>
<feature type="repeat" description="PPR" evidence="4">
    <location>
        <begin position="213"/>
        <end position="247"/>
    </location>
</feature>
<evidence type="ECO:0000256" key="1">
    <source>
        <dbReference type="ARBA" id="ARBA00007626"/>
    </source>
</evidence>
<dbReference type="NCBIfam" id="TIGR00756">
    <property type="entry name" value="PPR"/>
    <property type="match status" value="4"/>
</dbReference>
<organism evidence="6 7">
    <name type="scientific">Leersia perrieri</name>
    <dbReference type="NCBI Taxonomy" id="77586"/>
    <lineage>
        <taxon>Eukaryota</taxon>
        <taxon>Viridiplantae</taxon>
        <taxon>Streptophyta</taxon>
        <taxon>Embryophyta</taxon>
        <taxon>Tracheophyta</taxon>
        <taxon>Spermatophyta</taxon>
        <taxon>Magnoliopsida</taxon>
        <taxon>Liliopsida</taxon>
        <taxon>Poales</taxon>
        <taxon>Poaceae</taxon>
        <taxon>BOP clade</taxon>
        <taxon>Oryzoideae</taxon>
        <taxon>Oryzeae</taxon>
        <taxon>Oryzinae</taxon>
        <taxon>Leersia</taxon>
    </lineage>
</organism>
<feature type="compositionally biased region" description="Low complexity" evidence="5">
    <location>
        <begin position="13"/>
        <end position="23"/>
    </location>
</feature>
<dbReference type="InterPro" id="IPR011990">
    <property type="entry name" value="TPR-like_helical_dom_sf"/>
</dbReference>
<dbReference type="EnsemblPlants" id="LPERR01G28860.1">
    <property type="protein sequence ID" value="LPERR01G28860.1"/>
    <property type="gene ID" value="LPERR01G28860"/>
</dbReference>
<dbReference type="PROSITE" id="PS51375">
    <property type="entry name" value="PPR"/>
    <property type="match status" value="4"/>
</dbReference>
<protein>
    <recommendedName>
        <fullName evidence="8">Pentacotripeptide-repeat region of PRORP domain-containing protein</fullName>
    </recommendedName>
</protein>
<evidence type="ECO:0000256" key="5">
    <source>
        <dbReference type="SAM" id="MobiDB-lite"/>
    </source>
</evidence>
<evidence type="ECO:0000256" key="3">
    <source>
        <dbReference type="ARBA" id="ARBA00022946"/>
    </source>
</evidence>
<dbReference type="Proteomes" id="UP000032180">
    <property type="component" value="Chromosome 1"/>
</dbReference>
<dbReference type="HOGENOM" id="CLU_002706_10_3_1"/>
<dbReference type="PANTHER" id="PTHR47936:SF5">
    <property type="entry name" value="PENTACOTRIPEPTIDE-REPEAT REGION OF PRORP DOMAIN-CONTAINING PROTEIN"/>
    <property type="match status" value="1"/>
</dbReference>
<dbReference type="eggNOG" id="KOG4197">
    <property type="taxonomic scope" value="Eukaryota"/>
</dbReference>
<dbReference type="Pfam" id="PF13041">
    <property type="entry name" value="PPR_2"/>
    <property type="match status" value="2"/>
</dbReference>
<keyword evidence="2" id="KW-0677">Repeat</keyword>
<reference evidence="6" key="3">
    <citation type="submission" date="2015-04" db="UniProtKB">
        <authorList>
            <consortium name="EnsemblPlants"/>
        </authorList>
    </citation>
    <scope>IDENTIFICATION</scope>
</reference>
<keyword evidence="3" id="KW-0809">Transit peptide</keyword>
<proteinExistence type="inferred from homology"/>
<reference evidence="6 7" key="1">
    <citation type="submission" date="2012-08" db="EMBL/GenBank/DDBJ databases">
        <title>Oryza genome evolution.</title>
        <authorList>
            <person name="Wing R.A."/>
        </authorList>
    </citation>
    <scope>NUCLEOTIDE SEQUENCE</scope>
</reference>
<dbReference type="GO" id="GO:0009507">
    <property type="term" value="C:chloroplast"/>
    <property type="evidence" value="ECO:0007669"/>
    <property type="project" value="TreeGrafter"/>
</dbReference>
<evidence type="ECO:0000256" key="4">
    <source>
        <dbReference type="PROSITE-ProRule" id="PRU00708"/>
    </source>
</evidence>
<feature type="repeat" description="PPR" evidence="4">
    <location>
        <begin position="178"/>
        <end position="212"/>
    </location>
</feature>
<comment type="similarity">
    <text evidence="1">Belongs to the PPR family. P subfamily.</text>
</comment>
<feature type="region of interest" description="Disordered" evidence="5">
    <location>
        <begin position="1"/>
        <end position="36"/>
    </location>
</feature>
<dbReference type="InterPro" id="IPR002885">
    <property type="entry name" value="PPR_rpt"/>
</dbReference>
<feature type="repeat" description="PPR" evidence="4">
    <location>
        <begin position="248"/>
        <end position="282"/>
    </location>
</feature>
<evidence type="ECO:0000313" key="7">
    <source>
        <dbReference type="Proteomes" id="UP000032180"/>
    </source>
</evidence>
<evidence type="ECO:0008006" key="8">
    <source>
        <dbReference type="Google" id="ProtNLM"/>
    </source>
</evidence>
<accession>A0A0D9V6K7</accession>
<sequence>MAAAAPRAHRLSRVFSSSTPSTRTTKRRTTKTPNSSRDSIDIIIKGLLRERDPDKLVSGFIAASSAHPRFRDRHRVYDVAVYRLVSFGRLDGVEAIINAHKPFLETSSAGFAARLIRLYGHASMASHAAATFHGLPPRIKSTMTFNALLRAYIEAEELETLAAAFKEIPASNSLVVPNVYSYNILLLALCKKPDLSAALDIVALMEKSGITPDLITFNTLLNGFYNHGQMDGAEKVWEMMKERNMVPDAKSYNAKLRGLVAEGRIEDAVAVVERMEKDGPKPDTISYNELIRGYMKDGRLEEAKKLFIGMGKNGYATNRGTYHALLPCLLNAGDLDYALKICHEVLDIKCRVDCHVLQEVVTALVAASRVEDATKIVELGRKNSYPRWILKMPHTIEDNEVLTETNREESISEEEEEPENA</sequence>
<dbReference type="Gramene" id="LPERR01G28860.1">
    <property type="protein sequence ID" value="LPERR01G28860.1"/>
    <property type="gene ID" value="LPERR01G28860"/>
</dbReference>
<dbReference type="AlphaFoldDB" id="A0A0D9V6K7"/>